<comment type="caution">
    <text evidence="1">The sequence shown here is derived from an EMBL/GenBank/DDBJ whole genome shotgun (WGS) entry which is preliminary data.</text>
</comment>
<dbReference type="OrthoDB" id="8593911at2"/>
<name>A0A0D6MNL0_9PROT</name>
<evidence type="ECO:0000313" key="2">
    <source>
        <dbReference type="Proteomes" id="UP000032679"/>
    </source>
</evidence>
<organism evidence="1 2">
    <name type="scientific">Tanticharoenia sakaeratensis NBRC 103193</name>
    <dbReference type="NCBI Taxonomy" id="1231623"/>
    <lineage>
        <taxon>Bacteria</taxon>
        <taxon>Pseudomonadati</taxon>
        <taxon>Pseudomonadota</taxon>
        <taxon>Alphaproteobacteria</taxon>
        <taxon>Acetobacterales</taxon>
        <taxon>Acetobacteraceae</taxon>
        <taxon>Tanticharoenia</taxon>
    </lineage>
</organism>
<accession>A0A0D6MNL0</accession>
<dbReference type="AlphaFoldDB" id="A0A0D6MNL0"/>
<dbReference type="Proteomes" id="UP000032679">
    <property type="component" value="Unassembled WGS sequence"/>
</dbReference>
<keyword evidence="2" id="KW-1185">Reference proteome</keyword>
<dbReference type="RefSeq" id="WP_048850237.1">
    <property type="nucleotide sequence ID" value="NZ_BALE01000041.1"/>
</dbReference>
<sequence>MSGSTALSTNALTDAEKTDIRRFMGYPAIGSVATGQSSWRFFTAYGQNEWRMNNLAPAELQQVRLYLAQLYPLETGVIGAADNLDTDQAAVWKRNRSEVTDRMGLYDMWRRRLCGFLGIPPGPDLCTGSQIVI</sequence>
<proteinExistence type="predicted"/>
<reference evidence="1 2" key="1">
    <citation type="submission" date="2012-10" db="EMBL/GenBank/DDBJ databases">
        <title>Genome sequencing of Tanticharoenia sakaeratensis NBRC 103193.</title>
        <authorList>
            <person name="Azuma Y."/>
            <person name="Hadano H."/>
            <person name="Hirakawa H."/>
            <person name="Matsushita K."/>
        </authorList>
    </citation>
    <scope>NUCLEOTIDE SEQUENCE [LARGE SCALE GENOMIC DNA]</scope>
    <source>
        <strain evidence="1 2">NBRC 103193</strain>
    </source>
</reference>
<evidence type="ECO:0000313" key="1">
    <source>
        <dbReference type="EMBL" id="GAN55249.1"/>
    </source>
</evidence>
<gene>
    <name evidence="1" type="ORF">Tasa_041_044</name>
</gene>
<protein>
    <submittedName>
        <fullName evidence="1">Uncharacterized protein</fullName>
    </submittedName>
</protein>
<dbReference type="EMBL" id="BALE01000041">
    <property type="protein sequence ID" value="GAN55249.1"/>
    <property type="molecule type" value="Genomic_DNA"/>
</dbReference>
<dbReference type="STRING" id="1231623.Tasa_041_044"/>